<dbReference type="EMBL" id="GHWJ01007246">
    <property type="protein sequence ID" value="NOV39983.1"/>
    <property type="molecule type" value="Transcribed_RNA"/>
</dbReference>
<feature type="signal peptide" evidence="1">
    <location>
        <begin position="1"/>
        <end position="18"/>
    </location>
</feature>
<evidence type="ECO:0000256" key="1">
    <source>
        <dbReference type="SAM" id="SignalP"/>
    </source>
</evidence>
<dbReference type="EMBL" id="GHWJ01007275">
    <property type="protein sequence ID" value="NOV40012.1"/>
    <property type="molecule type" value="Transcribed_RNA"/>
</dbReference>
<dbReference type="OrthoDB" id="6478048at2759"/>
<proteinExistence type="predicted"/>
<reference evidence="2" key="1">
    <citation type="submission" date="2019-09" db="EMBL/GenBank/DDBJ databases">
        <title>Organ-specific transcriptomic study of the physiology of the cattle tick, Rhipicephalus microplus.</title>
        <authorList>
            <person name="Tirloni L."/>
            <person name="Braz G."/>
            <person name="Gandara A.C.P."/>
            <person name="Sabadin G.A."/>
            <person name="da Silva R.M."/>
            <person name="Guizzo M.G."/>
            <person name="Machado J.A."/>
            <person name="Costa E.P."/>
            <person name="Gomes H.F."/>
            <person name="Moraes J."/>
            <person name="Mota M.B.S."/>
            <person name="Mesquita R.D."/>
            <person name="Alvarenga P.H."/>
            <person name="Alves F."/>
            <person name="Seixas A."/>
            <person name="da Fonseca R.N."/>
            <person name="Fogaca A."/>
            <person name="Logullo C."/>
            <person name="Tanaka A."/>
            <person name="Daffre S."/>
            <person name="Termignoni C."/>
            <person name="Vaz I.S.Jr."/>
            <person name="Oliveira P.L."/>
            <person name="Ribeiro J.M."/>
        </authorList>
    </citation>
    <scope>NUCLEOTIDE SEQUENCE</scope>
    <source>
        <strain evidence="2">Porto Alegre</strain>
    </source>
</reference>
<keyword evidence="1" id="KW-0732">Signal</keyword>
<evidence type="ECO:0000313" key="2">
    <source>
        <dbReference type="EMBL" id="NOV39983.1"/>
    </source>
</evidence>
<feature type="chain" id="PRO_5036183816" evidence="1">
    <location>
        <begin position="19"/>
        <end position="174"/>
    </location>
</feature>
<organism evidence="2">
    <name type="scientific">Rhipicephalus microplus</name>
    <name type="common">Cattle tick</name>
    <name type="synonym">Boophilus microplus</name>
    <dbReference type="NCBI Taxonomy" id="6941"/>
    <lineage>
        <taxon>Eukaryota</taxon>
        <taxon>Metazoa</taxon>
        <taxon>Ecdysozoa</taxon>
        <taxon>Arthropoda</taxon>
        <taxon>Chelicerata</taxon>
        <taxon>Arachnida</taxon>
        <taxon>Acari</taxon>
        <taxon>Parasitiformes</taxon>
        <taxon>Ixodida</taxon>
        <taxon>Ixodoidea</taxon>
        <taxon>Ixodidae</taxon>
        <taxon>Rhipicephalinae</taxon>
        <taxon>Rhipicephalus</taxon>
        <taxon>Boophilus</taxon>
    </lineage>
</organism>
<dbReference type="AlphaFoldDB" id="A0A6M2D1G2"/>
<protein>
    <submittedName>
        <fullName evidence="2">Putative conserved secreted protein fat body overexpressed</fullName>
    </submittedName>
</protein>
<accession>A0A6M2D1G2</accession>
<sequence>MHPVILAVLTGLLHSGFAACNNVTCTTNNECTDGKMCVTHYNYSSGSYCKTQGHCIAVTDKTCSCLEGYTCRKKDCPKSPYECVILENHETRCGGEKAPVCKDGEVCAYVFQNIHCYECPCYYSHSVMCLKITKQHRACGPNAIAEVSGHRKYSCDGCKSATAVLTPPTISPGP</sequence>
<dbReference type="VEuPathDB" id="VectorBase:LOC119168454"/>
<name>A0A6M2D1G2_RHIMP</name>